<name>A0A370UBJ2_9GAMM</name>
<dbReference type="PANTHER" id="PTHR43214">
    <property type="entry name" value="TWO-COMPONENT RESPONSE REGULATOR"/>
    <property type="match status" value="1"/>
</dbReference>
<sequence length="216" mass="23350">MGIGHILIVEDLPEVATWMQQCIAQSLPHEAITTVCNLAQANQALTKQPWGLVLLDLGLPDGDGTDFIRPFKQHNPNAHCVITTIFDDAEHVFPALAAGADGYLLKDETEAEFCTSLSGILAGRPPLSSSIALKILSSFRQPRSDTEYGLTPRERDILVLIAKGYSCKDAAQSLGVTYHTAAGYLKAVYQKLQVNNRAEATIKAIEMGMITTSSPP</sequence>
<proteinExistence type="predicted"/>
<organism evidence="8 9">
    <name type="scientific">Marinomonas piezotolerans</name>
    <dbReference type="NCBI Taxonomy" id="2213058"/>
    <lineage>
        <taxon>Bacteria</taxon>
        <taxon>Pseudomonadati</taxon>
        <taxon>Pseudomonadota</taxon>
        <taxon>Gammaproteobacteria</taxon>
        <taxon>Oceanospirillales</taxon>
        <taxon>Oceanospirillaceae</taxon>
        <taxon>Marinomonas</taxon>
    </lineage>
</organism>
<dbReference type="PANTHER" id="PTHR43214:SF41">
    <property type="entry name" value="NITRATE_NITRITE RESPONSE REGULATOR PROTEIN NARP"/>
    <property type="match status" value="1"/>
</dbReference>
<keyword evidence="3 8" id="KW-0238">DNA-binding</keyword>
<evidence type="ECO:0000259" key="6">
    <source>
        <dbReference type="PROSITE" id="PS50043"/>
    </source>
</evidence>
<dbReference type="InterPro" id="IPR001789">
    <property type="entry name" value="Sig_transdc_resp-reg_receiver"/>
</dbReference>
<dbReference type="CDD" id="cd06170">
    <property type="entry name" value="LuxR_C_like"/>
    <property type="match status" value="1"/>
</dbReference>
<evidence type="ECO:0000256" key="5">
    <source>
        <dbReference type="PROSITE-ProRule" id="PRU00169"/>
    </source>
</evidence>
<reference evidence="8 9" key="1">
    <citation type="submission" date="2018-06" db="EMBL/GenBank/DDBJ databases">
        <title>Marinomonas sp. YLB-05 draft genome sequence.</title>
        <authorList>
            <person name="Yu L."/>
            <person name="Tang X."/>
        </authorList>
    </citation>
    <scope>NUCLEOTIDE SEQUENCE [LARGE SCALE GENOMIC DNA]</scope>
    <source>
        <strain evidence="8 9">YLB-05</strain>
    </source>
</reference>
<evidence type="ECO:0000256" key="4">
    <source>
        <dbReference type="ARBA" id="ARBA00023163"/>
    </source>
</evidence>
<feature type="modified residue" description="4-aspartylphosphate" evidence="5">
    <location>
        <position position="56"/>
    </location>
</feature>
<dbReference type="EMBL" id="QKRA01000002">
    <property type="protein sequence ID" value="RDL45144.1"/>
    <property type="molecule type" value="Genomic_DNA"/>
</dbReference>
<feature type="domain" description="Response regulatory" evidence="7">
    <location>
        <begin position="5"/>
        <end position="121"/>
    </location>
</feature>
<dbReference type="InterPro" id="IPR058245">
    <property type="entry name" value="NreC/VraR/RcsB-like_REC"/>
</dbReference>
<dbReference type="Gene3D" id="1.10.10.10">
    <property type="entry name" value="Winged helix-like DNA-binding domain superfamily/Winged helix DNA-binding domain"/>
    <property type="match status" value="1"/>
</dbReference>
<dbReference type="AlphaFoldDB" id="A0A370UBJ2"/>
<dbReference type="InterPro" id="IPR036388">
    <property type="entry name" value="WH-like_DNA-bd_sf"/>
</dbReference>
<dbReference type="PRINTS" id="PR00038">
    <property type="entry name" value="HTHLUXR"/>
</dbReference>
<dbReference type="OrthoDB" id="7569831at2"/>
<dbReference type="GO" id="GO:0006355">
    <property type="term" value="P:regulation of DNA-templated transcription"/>
    <property type="evidence" value="ECO:0007669"/>
    <property type="project" value="InterPro"/>
</dbReference>
<dbReference type="InterPro" id="IPR000792">
    <property type="entry name" value="Tscrpt_reg_LuxR_C"/>
</dbReference>
<dbReference type="GO" id="GO:0003677">
    <property type="term" value="F:DNA binding"/>
    <property type="evidence" value="ECO:0007669"/>
    <property type="project" value="UniProtKB-KW"/>
</dbReference>
<dbReference type="InterPro" id="IPR016032">
    <property type="entry name" value="Sig_transdc_resp-reg_C-effctor"/>
</dbReference>
<dbReference type="InterPro" id="IPR011006">
    <property type="entry name" value="CheY-like_superfamily"/>
</dbReference>
<keyword evidence="2" id="KW-0805">Transcription regulation</keyword>
<evidence type="ECO:0000256" key="1">
    <source>
        <dbReference type="ARBA" id="ARBA00022553"/>
    </source>
</evidence>
<dbReference type="Pfam" id="PF00072">
    <property type="entry name" value="Response_reg"/>
    <property type="match status" value="1"/>
</dbReference>
<dbReference type="SUPFAM" id="SSF46894">
    <property type="entry name" value="C-terminal effector domain of the bipartite response regulators"/>
    <property type="match status" value="1"/>
</dbReference>
<evidence type="ECO:0000259" key="7">
    <source>
        <dbReference type="PROSITE" id="PS50110"/>
    </source>
</evidence>
<dbReference type="PROSITE" id="PS50110">
    <property type="entry name" value="RESPONSE_REGULATORY"/>
    <property type="match status" value="1"/>
</dbReference>
<keyword evidence="9" id="KW-1185">Reference proteome</keyword>
<dbReference type="RefSeq" id="WP_115467178.1">
    <property type="nucleotide sequence ID" value="NZ_QKRA01000002.1"/>
</dbReference>
<dbReference type="PROSITE" id="PS50043">
    <property type="entry name" value="HTH_LUXR_2"/>
    <property type="match status" value="1"/>
</dbReference>
<dbReference type="Gene3D" id="3.40.50.2300">
    <property type="match status" value="1"/>
</dbReference>
<dbReference type="CDD" id="cd17535">
    <property type="entry name" value="REC_NarL-like"/>
    <property type="match status" value="1"/>
</dbReference>
<dbReference type="Proteomes" id="UP000254326">
    <property type="component" value="Unassembled WGS sequence"/>
</dbReference>
<dbReference type="Pfam" id="PF00196">
    <property type="entry name" value="GerE"/>
    <property type="match status" value="1"/>
</dbReference>
<dbReference type="SMART" id="SM00421">
    <property type="entry name" value="HTH_LUXR"/>
    <property type="match status" value="1"/>
</dbReference>
<dbReference type="SUPFAM" id="SSF52172">
    <property type="entry name" value="CheY-like"/>
    <property type="match status" value="1"/>
</dbReference>
<keyword evidence="4" id="KW-0804">Transcription</keyword>
<gene>
    <name evidence="8" type="ORF">DN730_05900</name>
</gene>
<dbReference type="InterPro" id="IPR039420">
    <property type="entry name" value="WalR-like"/>
</dbReference>
<dbReference type="GO" id="GO:0000160">
    <property type="term" value="P:phosphorelay signal transduction system"/>
    <property type="evidence" value="ECO:0007669"/>
    <property type="project" value="InterPro"/>
</dbReference>
<dbReference type="SMART" id="SM00448">
    <property type="entry name" value="REC"/>
    <property type="match status" value="1"/>
</dbReference>
<evidence type="ECO:0000256" key="3">
    <source>
        <dbReference type="ARBA" id="ARBA00023125"/>
    </source>
</evidence>
<accession>A0A370UBJ2</accession>
<keyword evidence="1 5" id="KW-0597">Phosphoprotein</keyword>
<evidence type="ECO:0000256" key="2">
    <source>
        <dbReference type="ARBA" id="ARBA00023015"/>
    </source>
</evidence>
<evidence type="ECO:0000313" key="8">
    <source>
        <dbReference type="EMBL" id="RDL45144.1"/>
    </source>
</evidence>
<feature type="domain" description="HTH luxR-type" evidence="6">
    <location>
        <begin position="142"/>
        <end position="208"/>
    </location>
</feature>
<comment type="caution">
    <text evidence="8">The sequence shown here is derived from an EMBL/GenBank/DDBJ whole genome shotgun (WGS) entry which is preliminary data.</text>
</comment>
<evidence type="ECO:0000313" key="9">
    <source>
        <dbReference type="Proteomes" id="UP000254326"/>
    </source>
</evidence>
<protein>
    <submittedName>
        <fullName evidence="8">DNA-binding response regulator</fullName>
    </submittedName>
</protein>